<evidence type="ECO:0000259" key="5">
    <source>
        <dbReference type="PROSITE" id="PS51192"/>
    </source>
</evidence>
<evidence type="ECO:0000313" key="8">
    <source>
        <dbReference type="Proteomes" id="UP000534294"/>
    </source>
</evidence>
<keyword evidence="1" id="KW-0378">Hydrolase</keyword>
<dbReference type="InterPro" id="IPR027417">
    <property type="entry name" value="P-loop_NTPase"/>
</dbReference>
<evidence type="ECO:0000313" key="7">
    <source>
        <dbReference type="EMBL" id="MBB5037420.1"/>
    </source>
</evidence>
<dbReference type="RefSeq" id="WP_184207306.1">
    <property type="nucleotide sequence ID" value="NZ_JACHIF010000003.1"/>
</dbReference>
<dbReference type="GO" id="GO:0004386">
    <property type="term" value="F:helicase activity"/>
    <property type="evidence" value="ECO:0007669"/>
    <property type="project" value="UniProtKB-KW"/>
</dbReference>
<feature type="region of interest" description="Disordered" evidence="3">
    <location>
        <begin position="1077"/>
        <end position="1098"/>
    </location>
</feature>
<dbReference type="GO" id="GO:0016787">
    <property type="term" value="F:hydrolase activity"/>
    <property type="evidence" value="ECO:0007669"/>
    <property type="project" value="UniProtKB-KW"/>
</dbReference>
<keyword evidence="2" id="KW-0863">Zinc-finger</keyword>
<dbReference type="PROSITE" id="PS51192">
    <property type="entry name" value="HELICASE_ATP_BIND_1"/>
    <property type="match status" value="1"/>
</dbReference>
<keyword evidence="7" id="KW-0547">Nucleotide-binding</keyword>
<keyword evidence="7" id="KW-0347">Helicase</keyword>
<dbReference type="Proteomes" id="UP000534294">
    <property type="component" value="Unassembled WGS sequence"/>
</dbReference>
<keyword evidence="7" id="KW-0067">ATP-binding</keyword>
<dbReference type="Gene3D" id="3.40.50.10810">
    <property type="entry name" value="Tandem AAA-ATPase domain"/>
    <property type="match status" value="1"/>
</dbReference>
<sequence>MSVAASIPLTVNQRATLEAFLQEVPSHIATRAIGLMRERALRSVQATPLGLIAKVQGDQLFNVTLRFTDIGLTPACSCDSGPRCAHTVTLMMELRKHAPTLTPAAPKPVPHSTSSPTADRDRSPLPTTTATPRPDSPARTAGGAGGSPHGSTPSPDGESTATSAPARTLGSAPSDPPTAPSLAAQVTALLSQPLTAAARTALLTVEPWWVNRVPKIEQATLLQACGRTAWGYQKITLWPTGLPPGTVAEFLTCLALALKKHGAQLPDPLPTLVTPALEKQLTTRWQQQQAVQEWKTLLGQWQEVELEDDLPEPGPELRLMLHRAGASIQARQPDEADYGKISLKALRELCQPPPSRSGPGSSSADTPPRLSPGSALVLKAFQDPYGKLTGPEIPPLSEALNRCLTHLAKNPDLLREHAATEEGHPLHHVEEALTWQLTGPHTPTGHYHLHLRTAAGTVPEPPVALLPGSPTRYITAQAIYPLAYWPFKNERPAWPMAIPAAALESREGVNALAKLGVALPPTLAPRVQRVEAHIHLQAQIHRPSSSAGDHLRLQALATFDQAEIPCTWNGRRWVPHYRAAAHAPDAPTPGADTLIQVDKSALSPAAAWLRQMPLRPSADAPGQVEQKLTGRDWPETVAAWLTRRPPGLTVQLDAELASLRDGHLSGHLRLDLEQASTGLDWFDITVALDVGAHTLTPEERDLLLRAQGRWVKLPTQGWRRLDLHLTAAQEADLATLGLSARDFTGQPQRLHALQLQALAHAPTALLPAEATTRIQRRLEDLHTRVTPAQPATIQATLRPYQTQGFHFLAYLSTNHFGGVLADDMGLGKTLQALTWIAWLRAEQKASHPILVICPKSVQDNWRAEAHRFYPDLRVTVWDRRSAGKTGLDDTTDLLVIHYAQLRQHEAALTARPWGAAILDEAQAIKNPTSQSARAACALQAQHRLALTGTPIENRLLDLWSIFTFAMPGILGNRASFTRHFDASEDPLARRRLAARTRPFLLRRTKKEVAPDLPDRIEEDLLIEMEGPQARLYQAELKRARAQLLKVETTRQLDQARFSVLTSLLRLRQICCHPRLIGLNPEGDPAPRPNRKSSKKAIAAAPLDTDPAAEPAEPESAKLQALLEQLEPIIEEGQKALVFSQFVQMLHLIQEQTEAQGWTTFILTGDTEDRGALVAAFQAHEGPAVFLISLKAGGSGLNLTAASYVILYDPWWNPAVEAQAIDRTHRIGQQQTVIAYRLLMKGSLEEKIRLLQQQKGALAQDLLGEETFAQTLTLQDFHFLLSEG</sequence>
<comment type="caution">
    <text evidence="7">The sequence shown here is derived from an EMBL/GenBank/DDBJ whole genome shotgun (WGS) entry which is preliminary data.</text>
</comment>
<feature type="region of interest" description="Disordered" evidence="3">
    <location>
        <begin position="100"/>
        <end position="180"/>
    </location>
</feature>
<dbReference type="SUPFAM" id="SSF52540">
    <property type="entry name" value="P-loop containing nucleoside triphosphate hydrolases"/>
    <property type="match status" value="2"/>
</dbReference>
<feature type="compositionally biased region" description="Polar residues" evidence="3">
    <location>
        <begin position="149"/>
        <end position="165"/>
    </location>
</feature>
<dbReference type="Gene3D" id="3.40.50.300">
    <property type="entry name" value="P-loop containing nucleotide triphosphate hydrolases"/>
    <property type="match status" value="1"/>
</dbReference>
<protein>
    <submittedName>
        <fullName evidence="7">Superfamily II DNA or RNA helicase</fullName>
    </submittedName>
</protein>
<organism evidence="7 8">
    <name type="scientific">Prosthecobacter dejongeii</name>
    <dbReference type="NCBI Taxonomy" id="48465"/>
    <lineage>
        <taxon>Bacteria</taxon>
        <taxon>Pseudomonadati</taxon>
        <taxon>Verrucomicrobiota</taxon>
        <taxon>Verrucomicrobiia</taxon>
        <taxon>Verrucomicrobiales</taxon>
        <taxon>Verrucomicrobiaceae</taxon>
        <taxon>Prosthecobacter</taxon>
    </lineage>
</organism>
<dbReference type="EMBL" id="JACHIF010000003">
    <property type="protein sequence ID" value="MBB5037420.1"/>
    <property type="molecule type" value="Genomic_DNA"/>
</dbReference>
<keyword evidence="2" id="KW-0479">Metal-binding</keyword>
<feature type="domain" description="SWIM-type" evidence="4">
    <location>
        <begin position="61"/>
        <end position="95"/>
    </location>
</feature>
<dbReference type="InterPro" id="IPR014001">
    <property type="entry name" value="Helicase_ATP-bd"/>
</dbReference>
<feature type="domain" description="Helicase ATP-binding" evidence="5">
    <location>
        <begin position="809"/>
        <end position="968"/>
    </location>
</feature>
<evidence type="ECO:0000256" key="3">
    <source>
        <dbReference type="SAM" id="MobiDB-lite"/>
    </source>
</evidence>
<feature type="region of interest" description="Disordered" evidence="3">
    <location>
        <begin position="350"/>
        <end position="373"/>
    </location>
</feature>
<reference evidence="7 8" key="1">
    <citation type="submission" date="2020-08" db="EMBL/GenBank/DDBJ databases">
        <title>Genomic Encyclopedia of Type Strains, Phase IV (KMG-IV): sequencing the most valuable type-strain genomes for metagenomic binning, comparative biology and taxonomic classification.</title>
        <authorList>
            <person name="Goeker M."/>
        </authorList>
    </citation>
    <scope>NUCLEOTIDE SEQUENCE [LARGE SCALE GENOMIC DNA]</scope>
    <source>
        <strain evidence="7 8">DSM 12251</strain>
    </source>
</reference>
<dbReference type="GO" id="GO:0005524">
    <property type="term" value="F:ATP binding"/>
    <property type="evidence" value="ECO:0007669"/>
    <property type="project" value="InterPro"/>
</dbReference>
<dbReference type="Pfam" id="PF00271">
    <property type="entry name" value="Helicase_C"/>
    <property type="match status" value="1"/>
</dbReference>
<dbReference type="CDD" id="cd18793">
    <property type="entry name" value="SF2_C_SNF"/>
    <property type="match status" value="1"/>
</dbReference>
<dbReference type="InterPro" id="IPR038718">
    <property type="entry name" value="SNF2-like_sf"/>
</dbReference>
<accession>A0A7W7YJK2</accession>
<evidence type="ECO:0000259" key="4">
    <source>
        <dbReference type="PROSITE" id="PS50966"/>
    </source>
</evidence>
<name>A0A7W7YJK2_9BACT</name>
<dbReference type="PROSITE" id="PS51194">
    <property type="entry name" value="HELICASE_CTER"/>
    <property type="match status" value="1"/>
</dbReference>
<dbReference type="PROSITE" id="PS50966">
    <property type="entry name" value="ZF_SWIM"/>
    <property type="match status" value="1"/>
</dbReference>
<evidence type="ECO:0000256" key="1">
    <source>
        <dbReference type="ARBA" id="ARBA00022801"/>
    </source>
</evidence>
<evidence type="ECO:0000256" key="2">
    <source>
        <dbReference type="PROSITE-ProRule" id="PRU00325"/>
    </source>
</evidence>
<gene>
    <name evidence="7" type="ORF">HNQ64_001669</name>
</gene>
<keyword evidence="8" id="KW-1185">Reference proteome</keyword>
<dbReference type="PANTHER" id="PTHR10799">
    <property type="entry name" value="SNF2/RAD54 HELICASE FAMILY"/>
    <property type="match status" value="1"/>
</dbReference>
<evidence type="ECO:0000259" key="6">
    <source>
        <dbReference type="PROSITE" id="PS51194"/>
    </source>
</evidence>
<dbReference type="SMART" id="SM00487">
    <property type="entry name" value="DEXDc"/>
    <property type="match status" value="1"/>
</dbReference>
<dbReference type="SMART" id="SM00490">
    <property type="entry name" value="HELICc"/>
    <property type="match status" value="1"/>
</dbReference>
<dbReference type="GO" id="GO:0008270">
    <property type="term" value="F:zinc ion binding"/>
    <property type="evidence" value="ECO:0007669"/>
    <property type="project" value="UniProtKB-KW"/>
</dbReference>
<feature type="domain" description="Helicase C-terminal" evidence="6">
    <location>
        <begin position="1121"/>
        <end position="1274"/>
    </location>
</feature>
<dbReference type="InterPro" id="IPR049730">
    <property type="entry name" value="SNF2/RAD54-like_C"/>
</dbReference>
<dbReference type="InterPro" id="IPR000330">
    <property type="entry name" value="SNF2_N"/>
</dbReference>
<proteinExistence type="predicted"/>
<dbReference type="Pfam" id="PF00176">
    <property type="entry name" value="SNF2-rel_dom"/>
    <property type="match status" value="1"/>
</dbReference>
<keyword evidence="2" id="KW-0862">Zinc</keyword>
<dbReference type="InterPro" id="IPR007527">
    <property type="entry name" value="Znf_SWIM"/>
</dbReference>
<dbReference type="InterPro" id="IPR001650">
    <property type="entry name" value="Helicase_C-like"/>
</dbReference>